<evidence type="ECO:0000313" key="7">
    <source>
        <dbReference type="Proteomes" id="UP000261660"/>
    </source>
</evidence>
<dbReference type="STRING" id="56723.ENSLBEP00000019375"/>
<comment type="similarity">
    <text evidence="1 4">Belongs to the serpin family.</text>
</comment>
<dbReference type="FunFam" id="2.30.39.10:FF:000003">
    <property type="entry name" value="alpha-1-antitrypsin isoform X1"/>
    <property type="match status" value="1"/>
</dbReference>
<evidence type="ECO:0000256" key="4">
    <source>
        <dbReference type="RuleBase" id="RU000411"/>
    </source>
</evidence>
<keyword evidence="2" id="KW-0732">Signal</keyword>
<dbReference type="PROSITE" id="PS00284">
    <property type="entry name" value="SERPIN"/>
    <property type="match status" value="1"/>
</dbReference>
<organism evidence="6 7">
    <name type="scientific">Labrus bergylta</name>
    <name type="common">ballan wrasse</name>
    <dbReference type="NCBI Taxonomy" id="56723"/>
    <lineage>
        <taxon>Eukaryota</taxon>
        <taxon>Metazoa</taxon>
        <taxon>Chordata</taxon>
        <taxon>Craniata</taxon>
        <taxon>Vertebrata</taxon>
        <taxon>Euteleostomi</taxon>
        <taxon>Actinopterygii</taxon>
        <taxon>Neopterygii</taxon>
        <taxon>Teleostei</taxon>
        <taxon>Neoteleostei</taxon>
        <taxon>Acanthomorphata</taxon>
        <taxon>Eupercaria</taxon>
        <taxon>Labriformes</taxon>
        <taxon>Labridae</taxon>
        <taxon>Labrus</taxon>
    </lineage>
</organism>
<dbReference type="Pfam" id="PF00079">
    <property type="entry name" value="Serpin"/>
    <property type="match status" value="1"/>
</dbReference>
<dbReference type="InterPro" id="IPR000215">
    <property type="entry name" value="Serpin_fam"/>
</dbReference>
<dbReference type="InterPro" id="IPR042185">
    <property type="entry name" value="Serpin_sf_2"/>
</dbReference>
<dbReference type="InterPro" id="IPR042178">
    <property type="entry name" value="Serpin_sf_1"/>
</dbReference>
<dbReference type="InterPro" id="IPR036186">
    <property type="entry name" value="Serpin_sf"/>
</dbReference>
<evidence type="ECO:0000256" key="3">
    <source>
        <dbReference type="ARBA" id="ARBA00023180"/>
    </source>
</evidence>
<feature type="domain" description="Serpin" evidence="5">
    <location>
        <begin position="1"/>
        <end position="179"/>
    </location>
</feature>
<name>A0A3Q3MGI8_9LABR</name>
<dbReference type="Gene3D" id="3.30.497.10">
    <property type="entry name" value="Antithrombin, subunit I, domain 2"/>
    <property type="match status" value="1"/>
</dbReference>
<sequence length="182" mass="20839">MIFDDFQVDKTTKVKVDMMTRIGDYKAYWDQENHTTVVMLPYKGKASMMIILPDEDKMKEVEGYITKDYIRHLKDSLHMSYIDLSLPKFSISADADLENTLKEMGITNAFENNADFSGISEECKLKISKVGDSFFTILCSSYQFHRDDIPSVTINRPFLVFIVENTTGSILFMGKINDPTAK</sequence>
<proteinExistence type="inferred from homology"/>
<reference evidence="6" key="2">
    <citation type="submission" date="2025-09" db="UniProtKB">
        <authorList>
            <consortium name="Ensembl"/>
        </authorList>
    </citation>
    <scope>IDENTIFICATION</scope>
</reference>
<protein>
    <recommendedName>
        <fullName evidence="5">Serpin domain-containing protein</fullName>
    </recommendedName>
</protein>
<evidence type="ECO:0000313" key="6">
    <source>
        <dbReference type="Ensembl" id="ENSLBEP00000019375.1"/>
    </source>
</evidence>
<keyword evidence="7" id="KW-1185">Reference proteome</keyword>
<accession>A0A3Q3MGI8</accession>
<dbReference type="PANTHER" id="PTHR11461">
    <property type="entry name" value="SERINE PROTEASE INHIBITOR, SERPIN"/>
    <property type="match status" value="1"/>
</dbReference>
<dbReference type="Ensembl" id="ENSLBET00000020426.1">
    <property type="protein sequence ID" value="ENSLBEP00000019375.1"/>
    <property type="gene ID" value="ENSLBEG00000014890.1"/>
</dbReference>
<keyword evidence="3" id="KW-0325">Glycoprotein</keyword>
<dbReference type="PANTHER" id="PTHR11461:SF363">
    <property type="entry name" value="SERINE (OR CYSTEINE) PROTEINASE INHIBITOR, CLADE A (ALPHA-1 ANTIPROTEINASE, ANTITRYPSIN), MEMBER 1, LIKE PRECURSOR-RELATED"/>
    <property type="match status" value="1"/>
</dbReference>
<dbReference type="SMART" id="SM00093">
    <property type="entry name" value="SERPIN"/>
    <property type="match status" value="1"/>
</dbReference>
<evidence type="ECO:0000256" key="1">
    <source>
        <dbReference type="ARBA" id="ARBA00009500"/>
    </source>
</evidence>
<dbReference type="InterPro" id="IPR023796">
    <property type="entry name" value="Serpin_dom"/>
</dbReference>
<dbReference type="FunFam" id="2.10.310.10:FF:000001">
    <property type="entry name" value="Serpin family A member 1"/>
    <property type="match status" value="1"/>
</dbReference>
<dbReference type="SUPFAM" id="SSF56574">
    <property type="entry name" value="Serpins"/>
    <property type="match status" value="1"/>
</dbReference>
<dbReference type="GeneTree" id="ENSGT00940000160877"/>
<dbReference type="GO" id="GO:0005615">
    <property type="term" value="C:extracellular space"/>
    <property type="evidence" value="ECO:0007669"/>
    <property type="project" value="InterPro"/>
</dbReference>
<reference evidence="6" key="1">
    <citation type="submission" date="2025-08" db="UniProtKB">
        <authorList>
            <consortium name="Ensembl"/>
        </authorList>
    </citation>
    <scope>IDENTIFICATION</scope>
</reference>
<dbReference type="InterPro" id="IPR023795">
    <property type="entry name" value="Serpin_CS"/>
</dbReference>
<evidence type="ECO:0000256" key="2">
    <source>
        <dbReference type="ARBA" id="ARBA00022729"/>
    </source>
</evidence>
<dbReference type="Proteomes" id="UP000261660">
    <property type="component" value="Unplaced"/>
</dbReference>
<dbReference type="GO" id="GO:0004867">
    <property type="term" value="F:serine-type endopeptidase inhibitor activity"/>
    <property type="evidence" value="ECO:0007669"/>
    <property type="project" value="InterPro"/>
</dbReference>
<dbReference type="Gene3D" id="2.30.39.10">
    <property type="entry name" value="Alpha-1-antitrypsin, domain 1"/>
    <property type="match status" value="1"/>
</dbReference>
<evidence type="ECO:0000259" key="5">
    <source>
        <dbReference type="SMART" id="SM00093"/>
    </source>
</evidence>
<dbReference type="InParanoid" id="A0A3Q3MGI8"/>
<dbReference type="AlphaFoldDB" id="A0A3Q3MGI8"/>